<name>A0ABX6YXA8_9RHOB</name>
<dbReference type="Gene3D" id="3.90.730.10">
    <property type="entry name" value="Ribonuclease T2-like"/>
    <property type="match status" value="1"/>
</dbReference>
<organism evidence="4 5">
    <name type="scientific">Thioclava electrotropha</name>
    <dbReference type="NCBI Taxonomy" id="1549850"/>
    <lineage>
        <taxon>Bacteria</taxon>
        <taxon>Pseudomonadati</taxon>
        <taxon>Pseudomonadota</taxon>
        <taxon>Alphaproteobacteria</taxon>
        <taxon>Rhodobacterales</taxon>
        <taxon>Paracoccaceae</taxon>
        <taxon>Thioclava</taxon>
    </lineage>
</organism>
<dbReference type="Pfam" id="PF00445">
    <property type="entry name" value="Ribonuclease_T2"/>
    <property type="match status" value="1"/>
</dbReference>
<dbReference type="PROSITE" id="PS00531">
    <property type="entry name" value="RNASE_T2_2"/>
    <property type="match status" value="1"/>
</dbReference>
<keyword evidence="5" id="KW-1185">Reference proteome</keyword>
<dbReference type="PANTHER" id="PTHR11240">
    <property type="entry name" value="RIBONUCLEASE T2"/>
    <property type="match status" value="1"/>
</dbReference>
<evidence type="ECO:0000256" key="2">
    <source>
        <dbReference type="RuleBase" id="RU004328"/>
    </source>
</evidence>
<dbReference type="Proteomes" id="UP000192422">
    <property type="component" value="Chromosome"/>
</dbReference>
<comment type="similarity">
    <text evidence="1 2">Belongs to the RNase T2 family.</text>
</comment>
<reference evidence="4 5" key="1">
    <citation type="submission" date="2020-05" db="EMBL/GenBank/DDBJ databases">
        <title>Thioclava electrotropha strain Elox9 finished genome.</title>
        <authorList>
            <person name="Rowe A.R."/>
            <person name="Wilbanks E.G."/>
        </authorList>
    </citation>
    <scope>NUCLEOTIDE SEQUENCE [LARGE SCALE GENOMIC DNA]</scope>
    <source>
        <strain evidence="4 5">Elox9</strain>
    </source>
</reference>
<dbReference type="RefSeq" id="WP_083078329.1">
    <property type="nucleotide sequence ID" value="NZ_CP053562.1"/>
</dbReference>
<dbReference type="InterPro" id="IPR036430">
    <property type="entry name" value="RNase_T2-like_sf"/>
</dbReference>
<evidence type="ECO:0000256" key="3">
    <source>
        <dbReference type="SAM" id="SignalP"/>
    </source>
</evidence>
<evidence type="ECO:0000256" key="1">
    <source>
        <dbReference type="ARBA" id="ARBA00007469"/>
    </source>
</evidence>
<dbReference type="InterPro" id="IPR039378">
    <property type="entry name" value="RNase_T2_prok"/>
</dbReference>
<dbReference type="CDD" id="cd01062">
    <property type="entry name" value="RNase_T2_prok"/>
    <property type="match status" value="1"/>
</dbReference>
<sequence length="216" mass="23992">MTRLGLLAAALLALSTAALPAHAEGERAGDFDYYVLSLSWSPTWCALTGDARNSPQCDPKHDHSFVLHGLWPQYERGWPSFCRTPHRDPSRQQTAAMEDLTGAPGLAWYEWKKHGRCSGLSATDYFALEREAYASIEIPEVLANLDRDVRLPAKVVEQAFLEANPGLDADEITITCKSGRIQEARICLTKDLEPRKCGSDTIRDCSLSDALMEKVR</sequence>
<dbReference type="PANTHER" id="PTHR11240:SF22">
    <property type="entry name" value="RIBONUCLEASE T2"/>
    <property type="match status" value="1"/>
</dbReference>
<dbReference type="InterPro" id="IPR001568">
    <property type="entry name" value="RNase_T2-like"/>
</dbReference>
<feature type="chain" id="PRO_5046916553" evidence="3">
    <location>
        <begin position="24"/>
        <end position="216"/>
    </location>
</feature>
<proteinExistence type="inferred from homology"/>
<dbReference type="EMBL" id="CP053562">
    <property type="protein sequence ID" value="QPZ92494.1"/>
    <property type="molecule type" value="Genomic_DNA"/>
</dbReference>
<dbReference type="InterPro" id="IPR033130">
    <property type="entry name" value="RNase_T2_His_AS_2"/>
</dbReference>
<dbReference type="SUPFAM" id="SSF55895">
    <property type="entry name" value="Ribonuclease Rh-like"/>
    <property type="match status" value="1"/>
</dbReference>
<protein>
    <submittedName>
        <fullName evidence="4">Ribonuclease T2</fullName>
    </submittedName>
</protein>
<accession>A0ABX6YXA8</accession>
<dbReference type="InterPro" id="IPR018188">
    <property type="entry name" value="RNase_T2_His_AS_1"/>
</dbReference>
<feature type="signal peptide" evidence="3">
    <location>
        <begin position="1"/>
        <end position="23"/>
    </location>
</feature>
<gene>
    <name evidence="4" type="ORF">AKL02_017415</name>
</gene>
<keyword evidence="3" id="KW-0732">Signal</keyword>
<dbReference type="PROSITE" id="PS00530">
    <property type="entry name" value="RNASE_T2_1"/>
    <property type="match status" value="1"/>
</dbReference>
<evidence type="ECO:0000313" key="4">
    <source>
        <dbReference type="EMBL" id="QPZ92494.1"/>
    </source>
</evidence>
<evidence type="ECO:0000313" key="5">
    <source>
        <dbReference type="Proteomes" id="UP000192422"/>
    </source>
</evidence>